<dbReference type="Pfam" id="PF07081">
    <property type="entry name" value="DUF1349"/>
    <property type="match status" value="1"/>
</dbReference>
<protein>
    <submittedName>
        <fullName evidence="1">Uncharacterized protein</fullName>
    </submittedName>
</protein>
<keyword evidence="2" id="KW-1185">Reference proteome</keyword>
<evidence type="ECO:0000313" key="1">
    <source>
        <dbReference type="EMBL" id="KAF4465139.1"/>
    </source>
</evidence>
<evidence type="ECO:0000313" key="2">
    <source>
        <dbReference type="Proteomes" id="UP000554235"/>
    </source>
</evidence>
<sequence length="195" mass="21998">MTEFTIEAKPGTDTWRKPPSCDVYSAPMYAPEGIKTTNSLSKFKSASLTFKLPCQERYDQAGLILALRQAGTTPEIPPKWIKTGIEYYRDTPRIGTVGTDAWSDWSIAPVTTSSGSYKNNETWVTVLVEKHVDEHGHSLWVYQVDGDHKVPLREINWPFGDEEDWEVHVQAYAAKPGTGEPFTATFKDLEVAWKD</sequence>
<comment type="caution">
    <text evidence="1">The sequence shown here is derived from an EMBL/GenBank/DDBJ whole genome shotgun (WGS) entry which is preliminary data.</text>
</comment>
<dbReference type="AlphaFoldDB" id="A0A8H4LBX3"/>
<dbReference type="InterPro" id="IPR009784">
    <property type="entry name" value="DUF1349"/>
</dbReference>
<dbReference type="EMBL" id="JAADYS010001084">
    <property type="protein sequence ID" value="KAF4465139.1"/>
    <property type="molecule type" value="Genomic_DNA"/>
</dbReference>
<dbReference type="Proteomes" id="UP000554235">
    <property type="component" value="Unassembled WGS sequence"/>
</dbReference>
<accession>A0A8H4LBX3</accession>
<dbReference type="Gene3D" id="2.60.120.200">
    <property type="match status" value="1"/>
</dbReference>
<reference evidence="1 2" key="1">
    <citation type="submission" date="2020-01" db="EMBL/GenBank/DDBJ databases">
        <title>Identification and distribution of gene clusters putatively required for synthesis of sphingolipid metabolism inhibitors in phylogenetically diverse species of the filamentous fungus Fusarium.</title>
        <authorList>
            <person name="Kim H.-S."/>
            <person name="Busman M."/>
            <person name="Brown D.W."/>
            <person name="Divon H."/>
            <person name="Uhlig S."/>
            <person name="Proctor R.H."/>
        </authorList>
    </citation>
    <scope>NUCLEOTIDE SEQUENCE [LARGE SCALE GENOMIC DNA]</scope>
    <source>
        <strain evidence="1 2">NRRL 20459</strain>
    </source>
</reference>
<dbReference type="PANTHER" id="PTHR35332">
    <property type="entry name" value="REGULATION OF ENOLASE PROTEIN 1"/>
    <property type="match status" value="1"/>
</dbReference>
<dbReference type="OrthoDB" id="42525at2759"/>
<organism evidence="1 2">
    <name type="scientific">Fusarium albosuccineum</name>
    <dbReference type="NCBI Taxonomy" id="1237068"/>
    <lineage>
        <taxon>Eukaryota</taxon>
        <taxon>Fungi</taxon>
        <taxon>Dikarya</taxon>
        <taxon>Ascomycota</taxon>
        <taxon>Pezizomycotina</taxon>
        <taxon>Sordariomycetes</taxon>
        <taxon>Hypocreomycetidae</taxon>
        <taxon>Hypocreales</taxon>
        <taxon>Nectriaceae</taxon>
        <taxon>Fusarium</taxon>
        <taxon>Fusarium decemcellulare species complex</taxon>
    </lineage>
</organism>
<name>A0A8H4LBX3_9HYPO</name>
<proteinExistence type="predicted"/>
<dbReference type="PANTHER" id="PTHR35332:SF2">
    <property type="entry name" value="REGULATION OF ENOLASE PROTEIN 1"/>
    <property type="match status" value="1"/>
</dbReference>
<gene>
    <name evidence="1" type="ORF">FALBO_8019</name>
</gene>